<evidence type="ECO:0008006" key="2">
    <source>
        <dbReference type="Google" id="ProtNLM"/>
    </source>
</evidence>
<feature type="non-terminal residue" evidence="1">
    <location>
        <position position="1"/>
    </location>
</feature>
<proteinExistence type="predicted"/>
<gene>
    <name evidence="1" type="ORF">METZ01_LOCUS491382</name>
</gene>
<sequence length="237" mass="26076">RFNWKFPVVFSPHNPNVLYVAGNVVFKTTNDGTSWDEISPDLTRNDTTKQDVSGGPITLDGGSADIYCTVYAFAESPREEGVLWAGTDDGLVHISRNGGGTWENVTPHDFPEWTMVSVIEASPHDAATAYLAGTRYKLDDNRPFLFKTNDYGKTWHKIINGIPDDDFTRVIREDPGRKGLLYAGTETSVYVSLDDGASWNPLRCAPVGKSRQGNPTGLGQGLPIVPVYDLTVKDHDL</sequence>
<dbReference type="SUPFAM" id="SSF50939">
    <property type="entry name" value="Sialidases"/>
    <property type="match status" value="1"/>
</dbReference>
<reference evidence="1" key="1">
    <citation type="submission" date="2018-05" db="EMBL/GenBank/DDBJ databases">
        <authorList>
            <person name="Lanie J.A."/>
            <person name="Ng W.-L."/>
            <person name="Kazmierczak K.M."/>
            <person name="Andrzejewski T.M."/>
            <person name="Davidsen T.M."/>
            <person name="Wayne K.J."/>
            <person name="Tettelin H."/>
            <person name="Glass J.I."/>
            <person name="Rusch D."/>
            <person name="Podicherti R."/>
            <person name="Tsui H.-C.T."/>
            <person name="Winkler M.E."/>
        </authorList>
    </citation>
    <scope>NUCLEOTIDE SEQUENCE</scope>
</reference>
<dbReference type="AlphaFoldDB" id="A0A383D3T7"/>
<name>A0A383D3T7_9ZZZZ</name>
<feature type="non-terminal residue" evidence="1">
    <location>
        <position position="237"/>
    </location>
</feature>
<dbReference type="Gene3D" id="2.130.10.10">
    <property type="entry name" value="YVTN repeat-like/Quinoprotein amine dehydrogenase"/>
    <property type="match status" value="1"/>
</dbReference>
<dbReference type="InterPro" id="IPR015943">
    <property type="entry name" value="WD40/YVTN_repeat-like_dom_sf"/>
</dbReference>
<dbReference type="EMBL" id="UINC01213652">
    <property type="protein sequence ID" value="SVE38528.1"/>
    <property type="molecule type" value="Genomic_DNA"/>
</dbReference>
<protein>
    <recommendedName>
        <fullName evidence="2">Sortilin N-terminal domain-containing protein</fullName>
    </recommendedName>
</protein>
<accession>A0A383D3T7</accession>
<evidence type="ECO:0000313" key="1">
    <source>
        <dbReference type="EMBL" id="SVE38528.1"/>
    </source>
</evidence>
<organism evidence="1">
    <name type="scientific">marine metagenome</name>
    <dbReference type="NCBI Taxonomy" id="408172"/>
    <lineage>
        <taxon>unclassified sequences</taxon>
        <taxon>metagenomes</taxon>
        <taxon>ecological metagenomes</taxon>
    </lineage>
</organism>
<dbReference type="InterPro" id="IPR036278">
    <property type="entry name" value="Sialidase_sf"/>
</dbReference>